<dbReference type="RefSeq" id="WP_282333261.1">
    <property type="nucleotide sequence ID" value="NZ_JASBRG010000003.1"/>
</dbReference>
<sequence>MRAITSKEKLLLKLKKNNLLTDGNIFYLSDFHKTTVGNALATKLIDHWEVEPTSAMKNWFETEWKLRKPVGKHKGVNVFHNDITGSFFFNVKKGRYLKGSYKECIEKIDYLDAIKEPLK</sequence>
<dbReference type="EMBL" id="JASBRG010000003">
    <property type="protein sequence ID" value="MDI3319146.1"/>
    <property type="molecule type" value="Genomic_DNA"/>
</dbReference>
<gene>
    <name evidence="1" type="ORF">QJ048_05145</name>
</gene>
<organism evidence="1 2">
    <name type="scientific">Pinibacter soli</name>
    <dbReference type="NCBI Taxonomy" id="3044211"/>
    <lineage>
        <taxon>Bacteria</taxon>
        <taxon>Pseudomonadati</taxon>
        <taxon>Bacteroidota</taxon>
        <taxon>Chitinophagia</taxon>
        <taxon>Chitinophagales</taxon>
        <taxon>Chitinophagaceae</taxon>
        <taxon>Pinibacter</taxon>
    </lineage>
</organism>
<proteinExistence type="predicted"/>
<dbReference type="Proteomes" id="UP001226434">
    <property type="component" value="Unassembled WGS sequence"/>
</dbReference>
<evidence type="ECO:0000313" key="2">
    <source>
        <dbReference type="Proteomes" id="UP001226434"/>
    </source>
</evidence>
<evidence type="ECO:0000313" key="1">
    <source>
        <dbReference type="EMBL" id="MDI3319146.1"/>
    </source>
</evidence>
<accession>A0ABT6R9R0</accession>
<keyword evidence="2" id="KW-1185">Reference proteome</keyword>
<name>A0ABT6R9R0_9BACT</name>
<comment type="caution">
    <text evidence="1">The sequence shown here is derived from an EMBL/GenBank/DDBJ whole genome shotgun (WGS) entry which is preliminary data.</text>
</comment>
<protein>
    <submittedName>
        <fullName evidence="1">Uncharacterized protein</fullName>
    </submittedName>
</protein>
<reference evidence="1 2" key="1">
    <citation type="submission" date="2023-05" db="EMBL/GenBank/DDBJ databases">
        <title>Genome sequence of Pinibacter sp. MAH-24.</title>
        <authorList>
            <person name="Huq M.A."/>
        </authorList>
    </citation>
    <scope>NUCLEOTIDE SEQUENCE [LARGE SCALE GENOMIC DNA]</scope>
    <source>
        <strain evidence="1 2">MAH-24</strain>
    </source>
</reference>